<dbReference type="PANTHER" id="PTHR42798">
    <property type="entry name" value="LIPOPROTEIN-RELEASING SYSTEM ATP-BINDING PROTEIN LOLD"/>
    <property type="match status" value="1"/>
</dbReference>
<keyword evidence="7" id="KW-1185">Reference proteome</keyword>
<dbReference type="InterPro" id="IPR027417">
    <property type="entry name" value="P-loop_NTPase"/>
</dbReference>
<keyword evidence="3" id="KW-0547">Nucleotide-binding</keyword>
<dbReference type="RefSeq" id="WP_212780199.1">
    <property type="nucleotide sequence ID" value="NZ_BMAY01000002.1"/>
</dbReference>
<dbReference type="Gene3D" id="3.40.50.300">
    <property type="entry name" value="P-loop containing nucleotide triphosphate hydrolases"/>
    <property type="match status" value="1"/>
</dbReference>
<dbReference type="InterPro" id="IPR003439">
    <property type="entry name" value="ABC_transporter-like_ATP-bd"/>
</dbReference>
<dbReference type="SUPFAM" id="SSF52540">
    <property type="entry name" value="P-loop containing nucleoside triphosphate hydrolases"/>
    <property type="match status" value="1"/>
</dbReference>
<evidence type="ECO:0000313" key="7">
    <source>
        <dbReference type="Proteomes" id="UP000677218"/>
    </source>
</evidence>
<keyword evidence="2" id="KW-0813">Transport</keyword>
<dbReference type="InterPro" id="IPR003593">
    <property type="entry name" value="AAA+_ATPase"/>
</dbReference>
<reference evidence="6" key="1">
    <citation type="submission" date="2020-08" db="EMBL/GenBank/DDBJ databases">
        <title>Taxonomic study for Lactobacillus species isolated from hardwood bark.</title>
        <authorList>
            <person name="Tohno M."/>
            <person name="Tanizawa Y."/>
        </authorList>
    </citation>
    <scope>NUCLEOTIDE SEQUENCE</scope>
    <source>
        <strain evidence="6">B40</strain>
    </source>
</reference>
<evidence type="ECO:0000256" key="3">
    <source>
        <dbReference type="ARBA" id="ARBA00022741"/>
    </source>
</evidence>
<evidence type="ECO:0000313" key="6">
    <source>
        <dbReference type="EMBL" id="GFZ26498.1"/>
    </source>
</evidence>
<protein>
    <submittedName>
        <fullName evidence="6">ABC transporter ATP-binding protein</fullName>
    </submittedName>
</protein>
<sequence>MVKHAIEVHKLIKKFDSRTVLNNIDFTVESGEFVAIVGPSGCGKSTLLNILGLLENPDSGQIYILDKKLPAINSKEATLWRRNIINYLFQSFALIDNVSVKENLLLSMHFVKKSLSDKEKMISKVLNELEIPYLLNQKVTSLSGGEQQRVALARTILKPGEIILADEPTGALDKSHAQLAFGQIEQLRSKYGKTILMVTHNIEQAQQCDRVFDLKAQ</sequence>
<evidence type="ECO:0000256" key="4">
    <source>
        <dbReference type="ARBA" id="ARBA00022840"/>
    </source>
</evidence>
<dbReference type="CDD" id="cd03255">
    <property type="entry name" value="ABC_MJ0796_LolCDE_FtsE"/>
    <property type="match status" value="1"/>
</dbReference>
<dbReference type="Pfam" id="PF00005">
    <property type="entry name" value="ABC_tran"/>
    <property type="match status" value="1"/>
</dbReference>
<evidence type="ECO:0000256" key="1">
    <source>
        <dbReference type="ARBA" id="ARBA00005417"/>
    </source>
</evidence>
<keyword evidence="4 6" id="KW-0067">ATP-binding</keyword>
<dbReference type="GO" id="GO:0016887">
    <property type="term" value="F:ATP hydrolysis activity"/>
    <property type="evidence" value="ECO:0007669"/>
    <property type="project" value="InterPro"/>
</dbReference>
<evidence type="ECO:0000256" key="2">
    <source>
        <dbReference type="ARBA" id="ARBA00022448"/>
    </source>
</evidence>
<dbReference type="SMART" id="SM00382">
    <property type="entry name" value="AAA"/>
    <property type="match status" value="1"/>
</dbReference>
<proteinExistence type="inferred from homology"/>
<dbReference type="GO" id="GO:0005524">
    <property type="term" value="F:ATP binding"/>
    <property type="evidence" value="ECO:0007669"/>
    <property type="project" value="UniProtKB-KW"/>
</dbReference>
<dbReference type="InterPro" id="IPR017911">
    <property type="entry name" value="MacB-like_ATP-bd"/>
</dbReference>
<accession>A0A916QHS4</accession>
<dbReference type="InterPro" id="IPR017871">
    <property type="entry name" value="ABC_transporter-like_CS"/>
</dbReference>
<dbReference type="PROSITE" id="PS00211">
    <property type="entry name" value="ABC_TRANSPORTER_1"/>
    <property type="match status" value="1"/>
</dbReference>
<dbReference type="AlphaFoldDB" id="A0A916QHS4"/>
<comment type="similarity">
    <text evidence="1">Belongs to the ABC transporter superfamily.</text>
</comment>
<organism evidence="6 7">
    <name type="scientific">Lactobacillus corticis</name>
    <dbReference type="NCBI Taxonomy" id="2201249"/>
    <lineage>
        <taxon>Bacteria</taxon>
        <taxon>Bacillati</taxon>
        <taxon>Bacillota</taxon>
        <taxon>Bacilli</taxon>
        <taxon>Lactobacillales</taxon>
        <taxon>Lactobacillaceae</taxon>
        <taxon>Lactobacillus</taxon>
    </lineage>
</organism>
<dbReference type="PROSITE" id="PS50893">
    <property type="entry name" value="ABC_TRANSPORTER_2"/>
    <property type="match status" value="1"/>
</dbReference>
<evidence type="ECO:0000259" key="5">
    <source>
        <dbReference type="PROSITE" id="PS50893"/>
    </source>
</evidence>
<feature type="domain" description="ABC transporter" evidence="5">
    <location>
        <begin position="6"/>
        <end position="216"/>
    </location>
</feature>
<comment type="caution">
    <text evidence="6">The sequence shown here is derived from an EMBL/GenBank/DDBJ whole genome shotgun (WGS) entry which is preliminary data.</text>
</comment>
<dbReference type="Proteomes" id="UP000677218">
    <property type="component" value="Unassembled WGS sequence"/>
</dbReference>
<dbReference type="PANTHER" id="PTHR42798:SF4">
    <property type="entry name" value="ABC TRANSPORTER DOMAIN-CONTAINING PROTEIN"/>
    <property type="match status" value="1"/>
</dbReference>
<dbReference type="EMBL" id="BMAY01000002">
    <property type="protein sequence ID" value="GFZ26498.1"/>
    <property type="molecule type" value="Genomic_DNA"/>
</dbReference>
<gene>
    <name evidence="6" type="ORF">LCB40_03780</name>
</gene>
<name>A0A916QHS4_9LACO</name>